<keyword evidence="2" id="KW-0238">DNA-binding</keyword>
<dbReference type="CDD" id="cd01282">
    <property type="entry name" value="HTH_MerR-like_sg3"/>
    <property type="match status" value="1"/>
</dbReference>
<sequence length="197" mass="21474">MAGSGSANSSTSGVVISALYGEGPTTVSHRPAAADPLPAPRSGLYARVKVYRRVMRIGELAERAGTTTRTLRYYESLGLLPARRTGNGYRSYDEEDLRLLQQIRTLRDFGFELEETRPFVECLRSGHPAGDSCPASLDVYRRKLAELDECIARLSAIRERVGTQLVQAERARAELEAAATAPEGAPEPRCELTPPGP</sequence>
<dbReference type="PRINTS" id="PR00040">
    <property type="entry name" value="HTHMERR"/>
</dbReference>
<comment type="caution">
    <text evidence="6">The sequence shown here is derived from an EMBL/GenBank/DDBJ whole genome shotgun (WGS) entry which is preliminary data.</text>
</comment>
<keyword evidence="1" id="KW-0805">Transcription regulation</keyword>
<dbReference type="EMBL" id="BAAAID010000026">
    <property type="protein sequence ID" value="GAA0934282.1"/>
    <property type="molecule type" value="Genomic_DNA"/>
</dbReference>
<dbReference type="Proteomes" id="UP001500418">
    <property type="component" value="Unassembled WGS sequence"/>
</dbReference>
<name>A0ABN1PWA6_9ACTN</name>
<proteinExistence type="predicted"/>
<evidence type="ECO:0000256" key="1">
    <source>
        <dbReference type="ARBA" id="ARBA00023015"/>
    </source>
</evidence>
<dbReference type="PANTHER" id="PTHR30204">
    <property type="entry name" value="REDOX-CYCLING DRUG-SENSING TRANSCRIPTIONAL ACTIVATOR SOXR"/>
    <property type="match status" value="1"/>
</dbReference>
<feature type="domain" description="HTH merR-type" evidence="5">
    <location>
        <begin position="54"/>
        <end position="122"/>
    </location>
</feature>
<reference evidence="6 7" key="1">
    <citation type="journal article" date="2019" name="Int. J. Syst. Evol. Microbiol.">
        <title>The Global Catalogue of Microorganisms (GCM) 10K type strain sequencing project: providing services to taxonomists for standard genome sequencing and annotation.</title>
        <authorList>
            <consortium name="The Broad Institute Genomics Platform"/>
            <consortium name="The Broad Institute Genome Sequencing Center for Infectious Disease"/>
            <person name="Wu L."/>
            <person name="Ma J."/>
        </authorList>
    </citation>
    <scope>NUCLEOTIDE SEQUENCE [LARGE SCALE GENOMIC DNA]</scope>
    <source>
        <strain evidence="6 7">JCM 11444</strain>
    </source>
</reference>
<dbReference type="PROSITE" id="PS50937">
    <property type="entry name" value="HTH_MERR_2"/>
    <property type="match status" value="1"/>
</dbReference>
<gene>
    <name evidence="6" type="ORF">GCM10009575_043050</name>
</gene>
<dbReference type="SUPFAM" id="SSF46955">
    <property type="entry name" value="Putative DNA-binding domain"/>
    <property type="match status" value="1"/>
</dbReference>
<keyword evidence="7" id="KW-1185">Reference proteome</keyword>
<evidence type="ECO:0000313" key="7">
    <source>
        <dbReference type="Proteomes" id="UP001500418"/>
    </source>
</evidence>
<dbReference type="Pfam" id="PF13411">
    <property type="entry name" value="MerR_1"/>
    <property type="match status" value="1"/>
</dbReference>
<dbReference type="InterPro" id="IPR009061">
    <property type="entry name" value="DNA-bd_dom_put_sf"/>
</dbReference>
<dbReference type="PANTHER" id="PTHR30204:SF94">
    <property type="entry name" value="HEAVY METAL-DEPENDENT TRANSCRIPTIONAL REGULATOR HI_0293-RELATED"/>
    <property type="match status" value="1"/>
</dbReference>
<protein>
    <recommendedName>
        <fullName evidence="5">HTH merR-type domain-containing protein</fullName>
    </recommendedName>
</protein>
<dbReference type="InterPro" id="IPR047057">
    <property type="entry name" value="MerR_fam"/>
</dbReference>
<dbReference type="InterPro" id="IPR000551">
    <property type="entry name" value="MerR-type_HTH_dom"/>
</dbReference>
<evidence type="ECO:0000256" key="3">
    <source>
        <dbReference type="ARBA" id="ARBA00023163"/>
    </source>
</evidence>
<evidence type="ECO:0000256" key="2">
    <source>
        <dbReference type="ARBA" id="ARBA00023125"/>
    </source>
</evidence>
<dbReference type="SMART" id="SM00422">
    <property type="entry name" value="HTH_MERR"/>
    <property type="match status" value="1"/>
</dbReference>
<keyword evidence="3" id="KW-0804">Transcription</keyword>
<dbReference type="Gene3D" id="1.10.1660.10">
    <property type="match status" value="1"/>
</dbReference>
<evidence type="ECO:0000256" key="4">
    <source>
        <dbReference type="SAM" id="MobiDB-lite"/>
    </source>
</evidence>
<evidence type="ECO:0000313" key="6">
    <source>
        <dbReference type="EMBL" id="GAA0934282.1"/>
    </source>
</evidence>
<evidence type="ECO:0000259" key="5">
    <source>
        <dbReference type="PROSITE" id="PS50937"/>
    </source>
</evidence>
<feature type="region of interest" description="Disordered" evidence="4">
    <location>
        <begin position="176"/>
        <end position="197"/>
    </location>
</feature>
<organism evidence="6 7">
    <name type="scientific">Streptomyces rhizosphaericus</name>
    <dbReference type="NCBI Taxonomy" id="114699"/>
    <lineage>
        <taxon>Bacteria</taxon>
        <taxon>Bacillati</taxon>
        <taxon>Actinomycetota</taxon>
        <taxon>Actinomycetes</taxon>
        <taxon>Kitasatosporales</taxon>
        <taxon>Streptomycetaceae</taxon>
        <taxon>Streptomyces</taxon>
        <taxon>Streptomyces violaceusniger group</taxon>
    </lineage>
</organism>
<accession>A0ABN1PWA6</accession>